<dbReference type="InterPro" id="IPR041249">
    <property type="entry name" value="HEPN_DZIP3"/>
</dbReference>
<accession>A0A6J8C9L0</accession>
<evidence type="ECO:0000313" key="3">
    <source>
        <dbReference type="Proteomes" id="UP000507470"/>
    </source>
</evidence>
<sequence length="210" mass="24510">MILRRADSIDKDQKYSERTTAKAAQRLNGEQNENDYYVDRRITKNLINHESDKLTLEIEALLKTESEEIQDMISYISTEERNFMRIVYLLHAVACPTVRYKLNTICSHADLQRKLQAKQTKLSALKEECEITPSQWKLLFPDIGKTSSKDFGLKLMRILIFELELSHVKKAEMEALLSLESYVHTLARSNSGRVSDEHFNDYWNDICEVF</sequence>
<name>A0A6J8C9L0_MYTCO</name>
<proteinExistence type="predicted"/>
<evidence type="ECO:0000259" key="1">
    <source>
        <dbReference type="Pfam" id="PF18738"/>
    </source>
</evidence>
<organism evidence="2 3">
    <name type="scientific">Mytilus coruscus</name>
    <name type="common">Sea mussel</name>
    <dbReference type="NCBI Taxonomy" id="42192"/>
    <lineage>
        <taxon>Eukaryota</taxon>
        <taxon>Metazoa</taxon>
        <taxon>Spiralia</taxon>
        <taxon>Lophotrochozoa</taxon>
        <taxon>Mollusca</taxon>
        <taxon>Bivalvia</taxon>
        <taxon>Autobranchia</taxon>
        <taxon>Pteriomorphia</taxon>
        <taxon>Mytilida</taxon>
        <taxon>Mytiloidea</taxon>
        <taxon>Mytilidae</taxon>
        <taxon>Mytilinae</taxon>
        <taxon>Mytilus</taxon>
    </lineage>
</organism>
<dbReference type="Proteomes" id="UP000507470">
    <property type="component" value="Unassembled WGS sequence"/>
</dbReference>
<evidence type="ECO:0000313" key="2">
    <source>
        <dbReference type="EMBL" id="CAC5392231.1"/>
    </source>
</evidence>
<dbReference type="EMBL" id="CACVKT020004931">
    <property type="protein sequence ID" value="CAC5392231.1"/>
    <property type="molecule type" value="Genomic_DNA"/>
</dbReference>
<gene>
    <name evidence="2" type="ORF">MCOR_27179</name>
</gene>
<feature type="domain" description="DZIP3-like HEPN" evidence="1">
    <location>
        <begin position="110"/>
        <end position="209"/>
    </location>
</feature>
<dbReference type="AlphaFoldDB" id="A0A6J8C9L0"/>
<dbReference type="Pfam" id="PF18738">
    <property type="entry name" value="HEPN_DZIP3"/>
    <property type="match status" value="1"/>
</dbReference>
<dbReference type="OrthoDB" id="6197424at2759"/>
<protein>
    <recommendedName>
        <fullName evidence="1">DZIP3-like HEPN domain-containing protein</fullName>
    </recommendedName>
</protein>
<reference evidence="2 3" key="1">
    <citation type="submission" date="2020-06" db="EMBL/GenBank/DDBJ databases">
        <authorList>
            <person name="Li R."/>
            <person name="Bekaert M."/>
        </authorList>
    </citation>
    <scope>NUCLEOTIDE SEQUENCE [LARGE SCALE GENOMIC DNA]</scope>
    <source>
        <strain evidence="3">wild</strain>
    </source>
</reference>
<keyword evidence="3" id="KW-1185">Reference proteome</keyword>